<accession>A0A7J9BDE1</accession>
<name>A0A7J9BDE1_GOSGO</name>
<evidence type="ECO:0000313" key="1">
    <source>
        <dbReference type="EMBL" id="MBA0734333.1"/>
    </source>
</evidence>
<dbReference type="Pfam" id="PF04749">
    <property type="entry name" value="PLAC8"/>
    <property type="match status" value="1"/>
</dbReference>
<keyword evidence="2" id="KW-1185">Reference proteome</keyword>
<comment type="caution">
    <text evidence="1">The sequence shown here is derived from an EMBL/GenBank/DDBJ whole genome shotgun (WGS) entry which is preliminary data.</text>
</comment>
<protein>
    <submittedName>
        <fullName evidence="1">Uncharacterized protein</fullName>
    </submittedName>
</protein>
<dbReference type="OrthoDB" id="1045822at2759"/>
<organism evidence="1 2">
    <name type="scientific">Gossypium gossypioides</name>
    <name type="common">Mexican cotton</name>
    <name type="synonym">Selera gossypioides</name>
    <dbReference type="NCBI Taxonomy" id="34282"/>
    <lineage>
        <taxon>Eukaryota</taxon>
        <taxon>Viridiplantae</taxon>
        <taxon>Streptophyta</taxon>
        <taxon>Embryophyta</taxon>
        <taxon>Tracheophyta</taxon>
        <taxon>Spermatophyta</taxon>
        <taxon>Magnoliopsida</taxon>
        <taxon>eudicotyledons</taxon>
        <taxon>Gunneridae</taxon>
        <taxon>Pentapetalae</taxon>
        <taxon>rosids</taxon>
        <taxon>malvids</taxon>
        <taxon>Malvales</taxon>
        <taxon>Malvaceae</taxon>
        <taxon>Malvoideae</taxon>
        <taxon>Gossypium</taxon>
    </lineage>
</organism>
<evidence type="ECO:0000313" key="2">
    <source>
        <dbReference type="Proteomes" id="UP000593579"/>
    </source>
</evidence>
<dbReference type="EMBL" id="JABEZY010000002">
    <property type="protein sequence ID" value="MBA0734333.1"/>
    <property type="molecule type" value="Genomic_DNA"/>
</dbReference>
<proteinExistence type="predicted"/>
<dbReference type="AlphaFoldDB" id="A0A7J9BDE1"/>
<dbReference type="PANTHER" id="PTHR15907">
    <property type="entry name" value="DUF614 FAMILY PROTEIN-RELATED"/>
    <property type="match status" value="1"/>
</dbReference>
<dbReference type="InterPro" id="IPR006461">
    <property type="entry name" value="PLAC_motif_containing"/>
</dbReference>
<sequence length="137" mass="15541">MNKRRPLTQVGMKSFQVHHRSRAKKQPQLGFHLAPQTNTSTRVLRTIPVFRLKLESLGPQGSATASPIGETYMLKKHPCGDCLVHCCCEYCALCQEYRELKTRGYDLSIGWHGNMEKRSREVAMTPIPPVVEDGMSR</sequence>
<dbReference type="NCBIfam" id="TIGR01571">
    <property type="entry name" value="A_thal_Cys_rich"/>
    <property type="match status" value="1"/>
</dbReference>
<dbReference type="Proteomes" id="UP000593579">
    <property type="component" value="Unassembled WGS sequence"/>
</dbReference>
<reference evidence="1 2" key="1">
    <citation type="journal article" date="2019" name="Genome Biol. Evol.">
        <title>Insights into the evolution of the New World diploid cottons (Gossypium, subgenus Houzingenia) based on genome sequencing.</title>
        <authorList>
            <person name="Grover C.E."/>
            <person name="Arick M.A. 2nd"/>
            <person name="Thrash A."/>
            <person name="Conover J.L."/>
            <person name="Sanders W.S."/>
            <person name="Peterson D.G."/>
            <person name="Frelichowski J.E."/>
            <person name="Scheffler J.A."/>
            <person name="Scheffler B.E."/>
            <person name="Wendel J.F."/>
        </authorList>
    </citation>
    <scope>NUCLEOTIDE SEQUENCE [LARGE SCALE GENOMIC DNA]</scope>
    <source>
        <strain evidence="1">5</strain>
        <tissue evidence="1">Leaf</tissue>
    </source>
</reference>
<gene>
    <name evidence="1" type="ORF">Gogos_018260</name>
</gene>